<accession>A0ABP4LFK4</accession>
<feature type="region of interest" description="Disordered" evidence="1">
    <location>
        <begin position="158"/>
        <end position="238"/>
    </location>
</feature>
<organism evidence="2 3">
    <name type="scientific">Dactylosporangium maewongense</name>
    <dbReference type="NCBI Taxonomy" id="634393"/>
    <lineage>
        <taxon>Bacteria</taxon>
        <taxon>Bacillati</taxon>
        <taxon>Actinomycetota</taxon>
        <taxon>Actinomycetes</taxon>
        <taxon>Micromonosporales</taxon>
        <taxon>Micromonosporaceae</taxon>
        <taxon>Dactylosporangium</taxon>
    </lineage>
</organism>
<name>A0ABP4LFK4_9ACTN</name>
<feature type="compositionally biased region" description="Acidic residues" evidence="1">
    <location>
        <begin position="43"/>
        <end position="85"/>
    </location>
</feature>
<evidence type="ECO:0000313" key="3">
    <source>
        <dbReference type="Proteomes" id="UP001501470"/>
    </source>
</evidence>
<dbReference type="Proteomes" id="UP001501470">
    <property type="component" value="Unassembled WGS sequence"/>
</dbReference>
<comment type="caution">
    <text evidence="2">The sequence shown here is derived from an EMBL/GenBank/DDBJ whole genome shotgun (WGS) entry which is preliminary data.</text>
</comment>
<reference evidence="3" key="1">
    <citation type="journal article" date="2019" name="Int. J. Syst. Evol. Microbiol.">
        <title>The Global Catalogue of Microorganisms (GCM) 10K type strain sequencing project: providing services to taxonomists for standard genome sequencing and annotation.</title>
        <authorList>
            <consortium name="The Broad Institute Genomics Platform"/>
            <consortium name="The Broad Institute Genome Sequencing Center for Infectious Disease"/>
            <person name="Wu L."/>
            <person name="Ma J."/>
        </authorList>
    </citation>
    <scope>NUCLEOTIDE SEQUENCE [LARGE SCALE GENOMIC DNA]</scope>
    <source>
        <strain evidence="3">JCM 15933</strain>
    </source>
</reference>
<protein>
    <recommendedName>
        <fullName evidence="4">DNA primase</fullName>
    </recommendedName>
</protein>
<evidence type="ECO:0000313" key="2">
    <source>
        <dbReference type="EMBL" id="GAA1522665.1"/>
    </source>
</evidence>
<feature type="compositionally biased region" description="Acidic residues" evidence="1">
    <location>
        <begin position="158"/>
        <end position="167"/>
    </location>
</feature>
<proteinExistence type="predicted"/>
<evidence type="ECO:0008006" key="4">
    <source>
        <dbReference type="Google" id="ProtNLM"/>
    </source>
</evidence>
<keyword evidence="3" id="KW-1185">Reference proteome</keyword>
<dbReference type="EMBL" id="BAAAQD010000008">
    <property type="protein sequence ID" value="GAA1522665.1"/>
    <property type="molecule type" value="Genomic_DNA"/>
</dbReference>
<feature type="compositionally biased region" description="Acidic residues" evidence="1">
    <location>
        <begin position="197"/>
        <end position="235"/>
    </location>
</feature>
<feature type="compositionally biased region" description="Low complexity" evidence="1">
    <location>
        <begin position="1"/>
        <end position="29"/>
    </location>
</feature>
<dbReference type="RefSeq" id="WP_344503833.1">
    <property type="nucleotide sequence ID" value="NZ_BAAAQD010000008.1"/>
</dbReference>
<evidence type="ECO:0000256" key="1">
    <source>
        <dbReference type="SAM" id="MobiDB-lite"/>
    </source>
</evidence>
<feature type="region of interest" description="Disordered" evidence="1">
    <location>
        <begin position="1"/>
        <end position="98"/>
    </location>
</feature>
<sequence>MARQSSRPSSSRPASSRPAAAKKSTPAPAVTEPEVSDTTETADVIDDVDAVEAIEATEDDEVEALSDDDSDDSDDSDADFDEEEGGKERSAQADAMWEDVNVQPVEIALPKGVGYTLRAYRLSTELTPTELDEEEDDFAILHRREADVDEDEVIILDENAELFEEEPAPAASLAKKKAKDDSDSDDEDDVLAKDKSDDSDEDEDEDDETDEADVIADEASEEEDDEDEDEEEPEEVPAFLGHRGKLLLFRSVEGLVEFVKSDAEHDLRQLDTWDSLQTRITASSVVPKDEDRYELDLVVENLRGGQDAWDGDLLIAAGEVARDLAYSLRLEPVRTALSPGSPLDDLDEALRAAAGGGVSGFFAKRRLKKIGAQQAALGWRTIIGKISAATDWRD</sequence>
<gene>
    <name evidence="2" type="ORF">GCM10009827_043560</name>
</gene>